<feature type="domain" description="N6 adenine-specific DNA methyltransferase N-terminal" evidence="3">
    <location>
        <begin position="9"/>
        <end position="124"/>
    </location>
</feature>
<keyword evidence="5" id="KW-1185">Reference proteome</keyword>
<evidence type="ECO:0000256" key="2">
    <source>
        <dbReference type="ARBA" id="ARBA00022747"/>
    </source>
</evidence>
<dbReference type="EMBL" id="CAJNBL010000018">
    <property type="protein sequence ID" value="CAE6715012.1"/>
    <property type="molecule type" value="Genomic_DNA"/>
</dbReference>
<dbReference type="GO" id="GO:0032259">
    <property type="term" value="P:methylation"/>
    <property type="evidence" value="ECO:0007669"/>
    <property type="project" value="UniProtKB-KW"/>
</dbReference>
<evidence type="ECO:0000256" key="1">
    <source>
        <dbReference type="ARBA" id="ARBA00006594"/>
    </source>
</evidence>
<keyword evidence="4" id="KW-0489">Methyltransferase</keyword>
<comment type="caution">
    <text evidence="4">The sequence shown here is derived from an EMBL/GenBank/DDBJ whole genome shotgun (WGS) entry which is preliminary data.</text>
</comment>
<dbReference type="Proteomes" id="UP000675882">
    <property type="component" value="Unassembled WGS sequence"/>
</dbReference>
<dbReference type="InterPro" id="IPR022749">
    <property type="entry name" value="D12N6_MeTrfase_N"/>
</dbReference>
<reference evidence="4" key="1">
    <citation type="submission" date="2021-02" db="EMBL/GenBank/DDBJ databases">
        <authorList>
            <person name="Han P."/>
        </authorList>
    </citation>
    <scope>NUCLEOTIDE SEQUENCE</scope>
    <source>
        <strain evidence="4">Candidatus Nitrotoga sp. ZN8</strain>
    </source>
</reference>
<dbReference type="Gene3D" id="1.20.1260.30">
    <property type="match status" value="1"/>
</dbReference>
<evidence type="ECO:0000259" key="3">
    <source>
        <dbReference type="Pfam" id="PF12161"/>
    </source>
</evidence>
<sequence length="156" mass="18039">MNTETHRQLANDIWSICNLLRGPYKRNEYRKVILPLTVLRRFDCLLAPTKGNALQVFNQYKGKPESIIRSVMQSATGYPFYNLSKLEFAPSQQGRNSLLDDPSNLAPNFNSYINGYEIPLNRHFYRYESPRELAVIEKEIKALEADIVRLLGEVTE</sequence>
<comment type="similarity">
    <text evidence="1">Belongs to the N(4)/N(6)-methyltransferase family.</text>
</comment>
<gene>
    <name evidence="4" type="ORF">NTGZN8_250010</name>
</gene>
<evidence type="ECO:0000313" key="4">
    <source>
        <dbReference type="EMBL" id="CAE6715012.1"/>
    </source>
</evidence>
<dbReference type="Pfam" id="PF12161">
    <property type="entry name" value="HsdM_N"/>
    <property type="match status" value="1"/>
</dbReference>
<proteinExistence type="inferred from homology"/>
<protein>
    <submittedName>
        <fullName evidence="4">Site-specific DNA-methyltransferase (Adenine-specific)</fullName>
        <ecNumber evidence="4">2.1.1.72</ecNumber>
    </submittedName>
</protein>
<dbReference type="InterPro" id="IPR029063">
    <property type="entry name" value="SAM-dependent_MTases_sf"/>
</dbReference>
<evidence type="ECO:0000313" key="5">
    <source>
        <dbReference type="Proteomes" id="UP000675882"/>
    </source>
</evidence>
<dbReference type="RefSeq" id="WP_213035905.1">
    <property type="nucleotide sequence ID" value="NZ_CAJNBL010000018.1"/>
</dbReference>
<dbReference type="GO" id="GO:0009307">
    <property type="term" value="P:DNA restriction-modification system"/>
    <property type="evidence" value="ECO:0007669"/>
    <property type="project" value="UniProtKB-KW"/>
</dbReference>
<organism evidence="4 5">
    <name type="scientific">Candidatus Nitrotoga fabula</name>
    <dbReference type="NCBI Taxonomy" id="2182327"/>
    <lineage>
        <taxon>Bacteria</taxon>
        <taxon>Pseudomonadati</taxon>
        <taxon>Pseudomonadota</taxon>
        <taxon>Betaproteobacteria</taxon>
        <taxon>Nitrosomonadales</taxon>
        <taxon>Gallionellaceae</taxon>
        <taxon>Candidatus Nitrotoga</taxon>
    </lineage>
</organism>
<keyword evidence="4" id="KW-0808">Transferase</keyword>
<dbReference type="SUPFAM" id="SSF53335">
    <property type="entry name" value="S-adenosyl-L-methionine-dependent methyltransferases"/>
    <property type="match status" value="1"/>
</dbReference>
<dbReference type="EC" id="2.1.1.72" evidence="4"/>
<keyword evidence="2" id="KW-0680">Restriction system</keyword>
<dbReference type="AlphaFoldDB" id="A0A916BD99"/>
<accession>A0A916BD99</accession>
<name>A0A916BD99_9PROT</name>
<dbReference type="GO" id="GO:0009007">
    <property type="term" value="F:site-specific DNA-methyltransferase (adenine-specific) activity"/>
    <property type="evidence" value="ECO:0007669"/>
    <property type="project" value="UniProtKB-EC"/>
</dbReference>
<dbReference type="InterPro" id="IPR038333">
    <property type="entry name" value="T1MK-like_N_sf"/>
</dbReference>